<keyword evidence="3" id="KW-1185">Reference proteome</keyword>
<organism evidence="2 3">
    <name type="scientific">Naganishia liquefaciens</name>
    <dbReference type="NCBI Taxonomy" id="104408"/>
    <lineage>
        <taxon>Eukaryota</taxon>
        <taxon>Fungi</taxon>
        <taxon>Dikarya</taxon>
        <taxon>Basidiomycota</taxon>
        <taxon>Agaricomycotina</taxon>
        <taxon>Tremellomycetes</taxon>
        <taxon>Filobasidiales</taxon>
        <taxon>Filobasidiaceae</taxon>
        <taxon>Naganishia</taxon>
    </lineage>
</organism>
<dbReference type="EMBL" id="BLZA01000030">
    <property type="protein sequence ID" value="GHJ88387.1"/>
    <property type="molecule type" value="Genomic_DNA"/>
</dbReference>
<protein>
    <recommendedName>
        <fullName evidence="1">Chalcone isomerase domain-containing protein</fullName>
    </recommendedName>
</protein>
<dbReference type="PANTHER" id="PTHR47284">
    <property type="entry name" value="FATTY-ACID-BINDING PROTEIN 2"/>
    <property type="match status" value="1"/>
</dbReference>
<dbReference type="OrthoDB" id="18193at2759"/>
<feature type="domain" description="Chalcone isomerase" evidence="1">
    <location>
        <begin position="101"/>
        <end position="290"/>
    </location>
</feature>
<dbReference type="AlphaFoldDB" id="A0A8H3TWE6"/>
<gene>
    <name evidence="2" type="ORF">NliqN6_4789</name>
</gene>
<dbReference type="Proteomes" id="UP000620104">
    <property type="component" value="Unassembled WGS sequence"/>
</dbReference>
<dbReference type="PANTHER" id="PTHR47284:SF3">
    <property type="entry name" value="FATTY-ACID-BINDING PROTEIN 2"/>
    <property type="match status" value="1"/>
</dbReference>
<dbReference type="InterPro" id="IPR036298">
    <property type="entry name" value="Chalcone_isomerase_sf"/>
</dbReference>
<comment type="caution">
    <text evidence="2">The sequence shown here is derived from an EMBL/GenBank/DDBJ whole genome shotgun (WGS) entry which is preliminary data.</text>
</comment>
<evidence type="ECO:0000313" key="3">
    <source>
        <dbReference type="Proteomes" id="UP000620104"/>
    </source>
</evidence>
<dbReference type="InterPro" id="IPR016087">
    <property type="entry name" value="Chalcone_isomerase"/>
</dbReference>
<dbReference type="InterPro" id="IPR016088">
    <property type="entry name" value="Chalcone_isomerase_3-sand"/>
</dbReference>
<dbReference type="Pfam" id="PF16035">
    <property type="entry name" value="Chalcone_2"/>
    <property type="match status" value="1"/>
</dbReference>
<sequence length="299" mass="32968">MMRTGLSFPQSLARGAIPLKSARRRLPTYSLGLASGAALTWYFFEPQNRIAERLNVYADSQQKTPVISHLDVKDGFVVDPSTSINFPQTLVPLSLPNSPLPLVGLGVRTVSFLRVKVYSAGFYLEETALRSLRSQPEWMSFTSDRLTKATTAEDGQSVGEELMEKLLNRPVSCAIRIVPTRNTDFGHLRDGFTRALQARQKKAAKDGKLSADAEERIDVSIQKFKSFFPTSSVPKGKELLLVKTAQNDLAVEYEGKILGTLGDAWVATEMMVAYFADKNVISAALKADVARHLEATIRG</sequence>
<dbReference type="GO" id="GO:0016872">
    <property type="term" value="F:intramolecular lyase activity"/>
    <property type="evidence" value="ECO:0007669"/>
    <property type="project" value="InterPro"/>
</dbReference>
<reference evidence="2" key="1">
    <citation type="submission" date="2020-07" db="EMBL/GenBank/DDBJ databases">
        <title>Draft Genome Sequence of a Deep-Sea Yeast, Naganishia (Cryptococcus) liquefaciens strain N6.</title>
        <authorList>
            <person name="Han Y.W."/>
            <person name="Kajitani R."/>
            <person name="Morimoto H."/>
            <person name="Parhat M."/>
            <person name="Tsubouchi H."/>
            <person name="Bakenova O."/>
            <person name="Ogata M."/>
            <person name="Argunhan B."/>
            <person name="Aoki R."/>
            <person name="Kajiwara S."/>
            <person name="Itoh T."/>
            <person name="Iwasaki H."/>
        </authorList>
    </citation>
    <scope>NUCLEOTIDE SEQUENCE</scope>
    <source>
        <strain evidence="2">N6</strain>
    </source>
</reference>
<dbReference type="SUPFAM" id="SSF54626">
    <property type="entry name" value="Chalcone isomerase"/>
    <property type="match status" value="1"/>
</dbReference>
<evidence type="ECO:0000259" key="1">
    <source>
        <dbReference type="Pfam" id="PF16035"/>
    </source>
</evidence>
<proteinExistence type="predicted"/>
<dbReference type="Gene3D" id="3.50.70.10">
    <property type="match status" value="1"/>
</dbReference>
<name>A0A8H3TWE6_9TREE</name>
<accession>A0A8H3TWE6</accession>
<evidence type="ECO:0000313" key="2">
    <source>
        <dbReference type="EMBL" id="GHJ88387.1"/>
    </source>
</evidence>